<accession>W1PX36</accession>
<evidence type="ECO:0000313" key="1">
    <source>
        <dbReference type="EMBL" id="ERN11965.1"/>
    </source>
</evidence>
<dbReference type="HOGENOM" id="CLU_123028_1_0_1"/>
<dbReference type="Gramene" id="ERN11965">
    <property type="protein sequence ID" value="ERN11965"/>
    <property type="gene ID" value="AMTR_s00184p00039900"/>
</dbReference>
<keyword evidence="2" id="KW-1185">Reference proteome</keyword>
<organism evidence="1 2">
    <name type="scientific">Amborella trichopoda</name>
    <dbReference type="NCBI Taxonomy" id="13333"/>
    <lineage>
        <taxon>Eukaryota</taxon>
        <taxon>Viridiplantae</taxon>
        <taxon>Streptophyta</taxon>
        <taxon>Embryophyta</taxon>
        <taxon>Tracheophyta</taxon>
        <taxon>Spermatophyta</taxon>
        <taxon>Magnoliopsida</taxon>
        <taxon>Amborellales</taxon>
        <taxon>Amborellaceae</taxon>
        <taxon>Amborella</taxon>
    </lineage>
</organism>
<gene>
    <name evidence="1" type="ORF">AMTR_s00184p00039900</name>
</gene>
<dbReference type="AlphaFoldDB" id="W1PX36"/>
<dbReference type="Proteomes" id="UP000017836">
    <property type="component" value="Unassembled WGS sequence"/>
</dbReference>
<reference evidence="2" key="1">
    <citation type="journal article" date="2013" name="Science">
        <title>The Amborella genome and the evolution of flowering plants.</title>
        <authorList>
            <consortium name="Amborella Genome Project"/>
        </authorList>
    </citation>
    <scope>NUCLEOTIDE SEQUENCE [LARGE SCALE GENOMIC DNA]</scope>
</reference>
<proteinExistence type="predicted"/>
<protein>
    <submittedName>
        <fullName evidence="1">Uncharacterized protein</fullName>
    </submittedName>
</protein>
<evidence type="ECO:0000313" key="2">
    <source>
        <dbReference type="Proteomes" id="UP000017836"/>
    </source>
</evidence>
<sequence length="115" mass="13453">MADIEVYTVNGLPSYEYKAWDNQVSHLIIYNVTNPPEDILQPQNQEEEEVSVVQASSTMLAGAFTLKQKWYPKVYNRVNNAFEMMSKYIHVDMDDIEARIEILQCKVYKKRADKM</sequence>
<name>W1PX36_AMBTC</name>
<dbReference type="EMBL" id="KI392652">
    <property type="protein sequence ID" value="ERN11965.1"/>
    <property type="molecule type" value="Genomic_DNA"/>
</dbReference>